<evidence type="ECO:0000256" key="1">
    <source>
        <dbReference type="SAM" id="MobiDB-lite"/>
    </source>
</evidence>
<dbReference type="EMBL" id="JARWBG010000038">
    <property type="protein sequence ID" value="MDH2392203.1"/>
    <property type="molecule type" value="Genomic_DNA"/>
</dbReference>
<dbReference type="RefSeq" id="WP_279931225.1">
    <property type="nucleotide sequence ID" value="NZ_JARWBG010000038.1"/>
</dbReference>
<protein>
    <submittedName>
        <fullName evidence="2">DUF6083 domain-containing protein</fullName>
    </submittedName>
</protein>
<dbReference type="Proteomes" id="UP001223144">
    <property type="component" value="Unassembled WGS sequence"/>
</dbReference>
<dbReference type="InterPro" id="IPR045729">
    <property type="entry name" value="DUF6083"/>
</dbReference>
<comment type="caution">
    <text evidence="2">The sequence shown here is derived from an EMBL/GenBank/DDBJ whole genome shotgun (WGS) entry which is preliminary data.</text>
</comment>
<evidence type="ECO:0000313" key="3">
    <source>
        <dbReference type="Proteomes" id="UP001223144"/>
    </source>
</evidence>
<evidence type="ECO:0000313" key="2">
    <source>
        <dbReference type="EMBL" id="MDH2392203.1"/>
    </source>
</evidence>
<feature type="region of interest" description="Disordered" evidence="1">
    <location>
        <begin position="58"/>
        <end position="96"/>
    </location>
</feature>
<proteinExistence type="predicted"/>
<reference evidence="2 3" key="1">
    <citation type="submission" date="2023-04" db="EMBL/GenBank/DDBJ databases">
        <title>Streptomyces chengmaiensis sp. nov. isolated from the stem of mangrove plant in Hainan.</title>
        <authorList>
            <person name="Huang X."/>
            <person name="Zhou S."/>
            <person name="Chu X."/>
            <person name="Xie Y."/>
            <person name="Lin Y."/>
        </authorList>
    </citation>
    <scope>NUCLEOTIDE SEQUENCE [LARGE SCALE GENOMIC DNA]</scope>
    <source>
        <strain evidence="2 3">HNM0663</strain>
    </source>
</reference>
<dbReference type="Pfam" id="PF19561">
    <property type="entry name" value="DUF6083"/>
    <property type="match status" value="1"/>
</dbReference>
<sequence length="413" mass="46872">MGATAEPVQESRRAAKCSRYGLIAKGALASRTRAAQLIRGTGPAGFRSCSRALRKIQLHPKNTKSRQRGATGRVAPTLEQPEDRLSQTHQQAPAEPTAGRLVREFPSHLVPERYRWSVFNGLVYLADGGGAGCRIVHPTVCPALDHDDDPVLRGLRRSYAVTTRKWIHERAFVPAPRKVLEENVVEQLVQAGPGPRHVITYTCWTWLAPSSLDQIRCVAIAASTGERCKKTVLSDDLYERHWTQVDIPVPPGRAGQNTLWAEQKMWVYDLNALYPDQYKRWRDQHCPEHFDSSAPDATVPQWVVFDTFRHSDFITYERPKITQERRREDHPLLGLLRPVSTGSQCSGESCTNRSHRKEQEGWLCWTCTPLARRRARIHEKWQAPPPEDEPPFCWGPALSDSMRRGWAVSSRSR</sequence>
<feature type="compositionally biased region" description="Basic residues" evidence="1">
    <location>
        <begin position="58"/>
        <end position="67"/>
    </location>
</feature>
<accession>A0ABT6HU01</accession>
<name>A0ABT6HU01_9ACTN</name>
<keyword evidence="3" id="KW-1185">Reference proteome</keyword>
<organism evidence="2 3">
    <name type="scientific">Streptomyces chengmaiensis</name>
    <dbReference type="NCBI Taxonomy" id="3040919"/>
    <lineage>
        <taxon>Bacteria</taxon>
        <taxon>Bacillati</taxon>
        <taxon>Actinomycetota</taxon>
        <taxon>Actinomycetes</taxon>
        <taxon>Kitasatosporales</taxon>
        <taxon>Streptomycetaceae</taxon>
        <taxon>Streptomyces</taxon>
    </lineage>
</organism>
<gene>
    <name evidence="2" type="ORF">QCN29_26155</name>
</gene>